<evidence type="ECO:0000313" key="4">
    <source>
        <dbReference type="EMBL" id="QGQ21187.1"/>
    </source>
</evidence>
<feature type="transmembrane region" description="Helical" evidence="2">
    <location>
        <begin position="144"/>
        <end position="166"/>
    </location>
</feature>
<protein>
    <submittedName>
        <fullName evidence="4">Sulfite exporter TauE/SafE family protein</fullName>
    </submittedName>
</protein>
<feature type="transmembrane region" description="Helical" evidence="2">
    <location>
        <begin position="172"/>
        <end position="194"/>
    </location>
</feature>
<dbReference type="EMBL" id="CP043930">
    <property type="protein sequence ID" value="QGQ21187.1"/>
    <property type="molecule type" value="Genomic_DNA"/>
</dbReference>
<dbReference type="InterPro" id="IPR039447">
    <property type="entry name" value="UreH-like_TM_dom"/>
</dbReference>
<sequence length="275" mass="29250">MSDLQTIIPLLATIFVASIAGSGHCIGMCGPLMLLATNRSSESGSHSSLIYESCYHGGRLLGYTLLGLAAGSLGWLMESGGQLAGLQQAAAVVTGAGMILFGLFSLVTIYRTGSIPHFGTARVGRVFAKFVKRVHQLPHGLRPLSIGLVTACLPCGWLYAFLLLAVSARTPLFGGLTMIAFWLGTIPALSLASLASRWFPRKWNTLGNTLIASLLIVSGIFTMGVRAQADMGALHKQLEAPSQTEQLEQLKEQPLPCCLRGDSDNSPDPNLNARR</sequence>
<proteinExistence type="predicted"/>
<gene>
    <name evidence="4" type="ORF">F1728_00030</name>
</gene>
<organism evidence="4 5">
    <name type="scientific">Gimesia benthica</name>
    <dbReference type="NCBI Taxonomy" id="2608982"/>
    <lineage>
        <taxon>Bacteria</taxon>
        <taxon>Pseudomonadati</taxon>
        <taxon>Planctomycetota</taxon>
        <taxon>Planctomycetia</taxon>
        <taxon>Planctomycetales</taxon>
        <taxon>Planctomycetaceae</taxon>
        <taxon>Gimesia</taxon>
    </lineage>
</organism>
<evidence type="ECO:0000256" key="2">
    <source>
        <dbReference type="SAM" id="Phobius"/>
    </source>
</evidence>
<feature type="transmembrane region" description="Helical" evidence="2">
    <location>
        <begin position="57"/>
        <end position="77"/>
    </location>
</feature>
<evidence type="ECO:0000313" key="5">
    <source>
        <dbReference type="Proteomes" id="UP000427281"/>
    </source>
</evidence>
<dbReference type="KEGG" id="gim:F1728_00030"/>
<dbReference type="RefSeq" id="WP_155362360.1">
    <property type="nucleotide sequence ID" value="NZ_CP043930.1"/>
</dbReference>
<keyword evidence="2" id="KW-0812">Transmembrane</keyword>
<dbReference type="AlphaFoldDB" id="A0A6I6A462"/>
<reference evidence="4 5" key="1">
    <citation type="submission" date="2019-09" db="EMBL/GenBank/DDBJ databases">
        <title>Gimesia benthica sp. nov., a novel bacterium isolated from deep-sea water of the Northwest Indian Ocean.</title>
        <authorList>
            <person name="Dai X."/>
        </authorList>
    </citation>
    <scope>NUCLEOTIDE SEQUENCE [LARGE SCALE GENOMIC DNA]</scope>
    <source>
        <strain evidence="4 5">E7</strain>
    </source>
</reference>
<evidence type="ECO:0000259" key="3">
    <source>
        <dbReference type="Pfam" id="PF13386"/>
    </source>
</evidence>
<evidence type="ECO:0000256" key="1">
    <source>
        <dbReference type="SAM" id="MobiDB-lite"/>
    </source>
</evidence>
<keyword evidence="5" id="KW-1185">Reference proteome</keyword>
<keyword evidence="2" id="KW-1133">Transmembrane helix</keyword>
<dbReference type="Pfam" id="PF13386">
    <property type="entry name" value="DsbD_2"/>
    <property type="match status" value="1"/>
</dbReference>
<feature type="transmembrane region" description="Helical" evidence="2">
    <location>
        <begin position="89"/>
        <end position="110"/>
    </location>
</feature>
<accession>A0A6I6A462</accession>
<keyword evidence="2" id="KW-0472">Membrane</keyword>
<feature type="transmembrane region" description="Helical" evidence="2">
    <location>
        <begin position="206"/>
        <end position="225"/>
    </location>
</feature>
<name>A0A6I6A462_9PLAN</name>
<dbReference type="Proteomes" id="UP000427281">
    <property type="component" value="Chromosome"/>
</dbReference>
<feature type="domain" description="Urease accessory protein UreH-like transmembrane" evidence="3">
    <location>
        <begin position="13"/>
        <end position="220"/>
    </location>
</feature>
<feature type="transmembrane region" description="Helical" evidence="2">
    <location>
        <begin position="6"/>
        <end position="36"/>
    </location>
</feature>
<feature type="region of interest" description="Disordered" evidence="1">
    <location>
        <begin position="256"/>
        <end position="275"/>
    </location>
</feature>
<dbReference type="PANTHER" id="PTHR42208:SF1">
    <property type="entry name" value="HEAVY METAL TRANSPORTER"/>
    <property type="match status" value="1"/>
</dbReference>
<dbReference type="PANTHER" id="PTHR42208">
    <property type="entry name" value="HEAVY METAL TRANSPORTER-RELATED"/>
    <property type="match status" value="1"/>
</dbReference>